<dbReference type="SUPFAM" id="SSF50249">
    <property type="entry name" value="Nucleic acid-binding proteins"/>
    <property type="match status" value="1"/>
</dbReference>
<dbReference type="AlphaFoldDB" id="A0A562JHQ3"/>
<name>A0A562JHQ3_9FIRM</name>
<keyword evidence="1 2" id="KW-0238">DNA-binding</keyword>
<dbReference type="GO" id="GO:0003697">
    <property type="term" value="F:single-stranded DNA binding"/>
    <property type="evidence" value="ECO:0007669"/>
    <property type="project" value="InterPro"/>
</dbReference>
<dbReference type="EMBL" id="VLKH01000002">
    <property type="protein sequence ID" value="TWH82661.1"/>
    <property type="molecule type" value="Genomic_DNA"/>
</dbReference>
<evidence type="ECO:0000256" key="1">
    <source>
        <dbReference type="ARBA" id="ARBA00023125"/>
    </source>
</evidence>
<evidence type="ECO:0000313" key="3">
    <source>
        <dbReference type="EMBL" id="TWH82661.1"/>
    </source>
</evidence>
<dbReference type="InterPro" id="IPR012340">
    <property type="entry name" value="NA-bd_OB-fold"/>
</dbReference>
<dbReference type="PROSITE" id="PS50935">
    <property type="entry name" value="SSB"/>
    <property type="match status" value="1"/>
</dbReference>
<organism evidence="3 4">
    <name type="scientific">Sedimentibacter saalensis</name>
    <dbReference type="NCBI Taxonomy" id="130788"/>
    <lineage>
        <taxon>Bacteria</taxon>
        <taxon>Bacillati</taxon>
        <taxon>Bacillota</taxon>
        <taxon>Tissierellia</taxon>
        <taxon>Sedimentibacter</taxon>
    </lineage>
</organism>
<keyword evidence="4" id="KW-1185">Reference proteome</keyword>
<sequence>MNDKQMQSNYIRIVGKINSNLEFSHEVFGEKFYEFYLEVPRLSDTKDLLPVIISERIINDINMDIGNYIVIDGQFRSYNRYEDTSNKLLLRVFVRDIFVPDEIELEEMKKHPNEVFLNGFLCKETKFRTTPFGREITDMLIAVNRSYNKSDYIPCIAWGRNARYCEKLEVGDHVKLWGRIQSRKYQKKSDSESYETKTAYEVSVTKLEHIKTENNRKREDEPFELE</sequence>
<comment type="caution">
    <text evidence="3">The sequence shown here is derived from an EMBL/GenBank/DDBJ whole genome shotgun (WGS) entry which is preliminary data.</text>
</comment>
<dbReference type="CDD" id="cd04496">
    <property type="entry name" value="SSB_OBF"/>
    <property type="match status" value="1"/>
</dbReference>
<dbReference type="Pfam" id="PF00436">
    <property type="entry name" value="SSB"/>
    <property type="match status" value="1"/>
</dbReference>
<evidence type="ECO:0000313" key="4">
    <source>
        <dbReference type="Proteomes" id="UP000315343"/>
    </source>
</evidence>
<dbReference type="InterPro" id="IPR000424">
    <property type="entry name" value="Primosome_PriB/ssb"/>
</dbReference>
<reference evidence="3 4" key="1">
    <citation type="submission" date="2019-07" db="EMBL/GenBank/DDBJ databases">
        <title>Genomic Encyclopedia of Type Strains, Phase I: the one thousand microbial genomes (KMG-I) project.</title>
        <authorList>
            <person name="Kyrpides N."/>
        </authorList>
    </citation>
    <scope>NUCLEOTIDE SEQUENCE [LARGE SCALE GENOMIC DNA]</scope>
    <source>
        <strain evidence="3 4">DSM 13558</strain>
    </source>
</reference>
<dbReference type="Gene3D" id="2.40.50.140">
    <property type="entry name" value="Nucleic acid-binding proteins"/>
    <property type="match status" value="2"/>
</dbReference>
<protein>
    <submittedName>
        <fullName evidence="3">Single-stranded DNA-binding protein</fullName>
    </submittedName>
</protein>
<proteinExistence type="predicted"/>
<accession>A0A562JHQ3</accession>
<dbReference type="OrthoDB" id="9780175at2"/>
<dbReference type="Proteomes" id="UP000315343">
    <property type="component" value="Unassembled WGS sequence"/>
</dbReference>
<dbReference type="NCBIfam" id="NF004476">
    <property type="entry name" value="PRK05813.1"/>
    <property type="match status" value="1"/>
</dbReference>
<evidence type="ECO:0000256" key="2">
    <source>
        <dbReference type="PROSITE-ProRule" id="PRU00252"/>
    </source>
</evidence>
<gene>
    <name evidence="3" type="ORF">LY60_00966</name>
</gene>
<dbReference type="RefSeq" id="WP_019227819.1">
    <property type="nucleotide sequence ID" value="NZ_DAMBUX010000030.1"/>
</dbReference>